<evidence type="ECO:0000313" key="3">
    <source>
        <dbReference type="Proteomes" id="UP001174909"/>
    </source>
</evidence>
<sequence>MFRLHSHSRKHSHSSPLPYSSSSSSHPHRHPKRHHSTHSSTSSTRPRHSKNSTSHSSSAIGSPDTSSTSGAPTEVPGSGSTNSSSGGGGHSVLSQGLGGHQLAPYFPLHSNGIPTPGDTLLASNIFGVQPVVERLGGAEVEVKRSMRTRRSSRRGICEVSIDDNIMNMLRAGLLPMASVHGLQTQNHTDTED</sequence>
<evidence type="ECO:0000313" key="2">
    <source>
        <dbReference type="EMBL" id="CAI8023941.1"/>
    </source>
</evidence>
<comment type="caution">
    <text evidence="2">The sequence shown here is derived from an EMBL/GenBank/DDBJ whole genome shotgun (WGS) entry which is preliminary data.</text>
</comment>
<evidence type="ECO:0000256" key="1">
    <source>
        <dbReference type="SAM" id="MobiDB-lite"/>
    </source>
</evidence>
<protein>
    <submittedName>
        <fullName evidence="2">Uncharacterized protein</fullName>
    </submittedName>
</protein>
<gene>
    <name evidence="2" type="ORF">GBAR_LOCUS13962</name>
</gene>
<proteinExistence type="predicted"/>
<organism evidence="2 3">
    <name type="scientific">Geodia barretti</name>
    <name type="common">Barrett's horny sponge</name>
    <dbReference type="NCBI Taxonomy" id="519541"/>
    <lineage>
        <taxon>Eukaryota</taxon>
        <taxon>Metazoa</taxon>
        <taxon>Porifera</taxon>
        <taxon>Demospongiae</taxon>
        <taxon>Heteroscleromorpha</taxon>
        <taxon>Tetractinellida</taxon>
        <taxon>Astrophorina</taxon>
        <taxon>Geodiidae</taxon>
        <taxon>Geodia</taxon>
    </lineage>
</organism>
<reference evidence="2" key="1">
    <citation type="submission" date="2023-03" db="EMBL/GenBank/DDBJ databases">
        <authorList>
            <person name="Steffen K."/>
            <person name="Cardenas P."/>
        </authorList>
    </citation>
    <scope>NUCLEOTIDE SEQUENCE</scope>
</reference>
<feature type="compositionally biased region" description="Polar residues" evidence="1">
    <location>
        <begin position="59"/>
        <end position="71"/>
    </location>
</feature>
<keyword evidence="3" id="KW-1185">Reference proteome</keyword>
<dbReference type="Proteomes" id="UP001174909">
    <property type="component" value="Unassembled WGS sequence"/>
</dbReference>
<accession>A0AA35S888</accession>
<feature type="compositionally biased region" description="Basic residues" evidence="1">
    <location>
        <begin position="26"/>
        <end position="37"/>
    </location>
</feature>
<dbReference type="AlphaFoldDB" id="A0AA35S888"/>
<feature type="region of interest" description="Disordered" evidence="1">
    <location>
        <begin position="1"/>
        <end position="96"/>
    </location>
</feature>
<feature type="compositionally biased region" description="Low complexity" evidence="1">
    <location>
        <begin position="14"/>
        <end position="25"/>
    </location>
</feature>
<dbReference type="EMBL" id="CASHTH010002046">
    <property type="protein sequence ID" value="CAI8023941.1"/>
    <property type="molecule type" value="Genomic_DNA"/>
</dbReference>
<feature type="compositionally biased region" description="Basic residues" evidence="1">
    <location>
        <begin position="1"/>
        <end position="13"/>
    </location>
</feature>
<name>A0AA35S888_GEOBA</name>